<evidence type="ECO:0000256" key="1">
    <source>
        <dbReference type="ARBA" id="ARBA00022801"/>
    </source>
</evidence>
<dbReference type="InterPro" id="IPR036264">
    <property type="entry name" value="Bact_exopeptidase_dim_dom"/>
</dbReference>
<dbReference type="InterPro" id="IPR002933">
    <property type="entry name" value="Peptidase_M20"/>
</dbReference>
<dbReference type="GO" id="GO:0019877">
    <property type="term" value="P:diaminopimelate biosynthetic process"/>
    <property type="evidence" value="ECO:0007669"/>
    <property type="project" value="UniProtKB-ARBA"/>
</dbReference>
<dbReference type="Gene3D" id="3.40.630.10">
    <property type="entry name" value="Zn peptidases"/>
    <property type="match status" value="2"/>
</dbReference>
<dbReference type="EMBL" id="LJCR01001477">
    <property type="protein sequence ID" value="KPV50285.1"/>
    <property type="molecule type" value="Genomic_DNA"/>
</dbReference>
<organism evidence="3 4">
    <name type="scientific">Kouleothrix aurantiaca</name>
    <dbReference type="NCBI Taxonomy" id="186479"/>
    <lineage>
        <taxon>Bacteria</taxon>
        <taxon>Bacillati</taxon>
        <taxon>Chloroflexota</taxon>
        <taxon>Chloroflexia</taxon>
        <taxon>Chloroflexales</taxon>
        <taxon>Roseiflexineae</taxon>
        <taxon>Roseiflexaceae</taxon>
        <taxon>Kouleothrix</taxon>
    </lineage>
</organism>
<dbReference type="Proteomes" id="UP000050509">
    <property type="component" value="Unassembled WGS sequence"/>
</dbReference>
<evidence type="ECO:0000313" key="4">
    <source>
        <dbReference type="Proteomes" id="UP000050509"/>
    </source>
</evidence>
<comment type="caution">
    <text evidence="3">The sequence shown here is derived from an EMBL/GenBank/DDBJ whole genome shotgun (WGS) entry which is preliminary data.</text>
</comment>
<proteinExistence type="predicted"/>
<dbReference type="Pfam" id="PF07687">
    <property type="entry name" value="M20_dimer"/>
    <property type="match status" value="1"/>
</dbReference>
<dbReference type="InterPro" id="IPR011650">
    <property type="entry name" value="Peptidase_M20_dimer"/>
</dbReference>
<dbReference type="GO" id="GO:0050118">
    <property type="term" value="F:N-acetyldiaminopimelate deacetylase activity"/>
    <property type="evidence" value="ECO:0007669"/>
    <property type="project" value="UniProtKB-ARBA"/>
</dbReference>
<protein>
    <submittedName>
        <fullName evidence="3">Peptidase M20</fullName>
    </submittedName>
</protein>
<feature type="domain" description="Peptidase M20 dimerisation" evidence="2">
    <location>
        <begin position="75"/>
        <end position="163"/>
    </location>
</feature>
<dbReference type="PANTHER" id="PTHR11014">
    <property type="entry name" value="PEPTIDASE M20 FAMILY MEMBER"/>
    <property type="match status" value="1"/>
</dbReference>
<dbReference type="FunFam" id="3.30.70.360:FF:000001">
    <property type="entry name" value="N-acetyldiaminopimelate deacetylase"/>
    <property type="match status" value="1"/>
</dbReference>
<feature type="non-terminal residue" evidence="3">
    <location>
        <position position="1"/>
    </location>
</feature>
<evidence type="ECO:0000313" key="3">
    <source>
        <dbReference type="EMBL" id="KPV50285.1"/>
    </source>
</evidence>
<dbReference type="SUPFAM" id="SSF53187">
    <property type="entry name" value="Zn-dependent exopeptidases"/>
    <property type="match status" value="1"/>
</dbReference>
<dbReference type="SUPFAM" id="SSF55031">
    <property type="entry name" value="Bacterial exopeptidase dimerisation domain"/>
    <property type="match status" value="1"/>
</dbReference>
<dbReference type="PANTHER" id="PTHR11014:SF63">
    <property type="entry name" value="METALLOPEPTIDASE, PUTATIVE (AFU_ORTHOLOGUE AFUA_6G09600)-RELATED"/>
    <property type="match status" value="1"/>
</dbReference>
<accession>A0A0N8PRL8</accession>
<keyword evidence="1" id="KW-0378">Hydrolase</keyword>
<reference evidence="3 4" key="1">
    <citation type="submission" date="2015-09" db="EMBL/GenBank/DDBJ databases">
        <title>Draft genome sequence of Kouleothrix aurantiaca JCM 19913.</title>
        <authorList>
            <person name="Hemp J."/>
        </authorList>
    </citation>
    <scope>NUCLEOTIDE SEQUENCE [LARGE SCALE GENOMIC DNA]</scope>
    <source>
        <strain evidence="3 4">COM-B</strain>
    </source>
</reference>
<dbReference type="Pfam" id="PF01546">
    <property type="entry name" value="Peptidase_M20"/>
    <property type="match status" value="1"/>
</dbReference>
<name>A0A0N8PRL8_9CHLR</name>
<keyword evidence="4" id="KW-1185">Reference proteome</keyword>
<dbReference type="AlphaFoldDB" id="A0A0N8PRL8"/>
<sequence>EFAAGGLRGRVRLLFQPAEEDEGGQPMSGAPMMLRDGAPDGVDAVIALHVDSMQPFGKVTMRDGWDSAAADQFKAWITGSGGHGAYPHEATDPLWMLGPVLQALHGIVARRVDPQQPAVLTVGQVHAGTASNVIPPEVFLHGTLRSYDEDVRNLLAEQVEHALSIVRPLGGDYRLEISRGYPAGKNSAVVSGWLARTATDMLGADALDPTPPGMGAEDFAYMTDRVPGAMFHLGAAVGDMSRAHHTPVFDIDERCLPVGAAILAETARRFLNGEVALK</sequence>
<dbReference type="InterPro" id="IPR017439">
    <property type="entry name" value="Amidohydrolase"/>
</dbReference>
<evidence type="ECO:0000259" key="2">
    <source>
        <dbReference type="Pfam" id="PF07687"/>
    </source>
</evidence>
<gene>
    <name evidence="3" type="ORF">SE17_27820</name>
</gene>
<dbReference type="NCBIfam" id="TIGR01891">
    <property type="entry name" value="amidohydrolases"/>
    <property type="match status" value="1"/>
</dbReference>